<accession>X1DH48</accession>
<proteinExistence type="predicted"/>
<comment type="caution">
    <text evidence="1">The sequence shown here is derived from an EMBL/GenBank/DDBJ whole genome shotgun (WGS) entry which is preliminary data.</text>
</comment>
<feature type="non-terminal residue" evidence="1">
    <location>
        <position position="1"/>
    </location>
</feature>
<dbReference type="EMBL" id="BART01024479">
    <property type="protein sequence ID" value="GAH04359.1"/>
    <property type="molecule type" value="Genomic_DNA"/>
</dbReference>
<gene>
    <name evidence="1" type="ORF">S01H4_44201</name>
</gene>
<sequence length="52" mass="5806">FERALCKKENDKREADVEILAGSIMGIEEASEVVKPCRYCELACPVAQDAYL</sequence>
<reference evidence="1" key="1">
    <citation type="journal article" date="2014" name="Front. Microbiol.">
        <title>High frequency of phylogenetically diverse reductive dehalogenase-homologous genes in deep subseafloor sedimentary metagenomes.</title>
        <authorList>
            <person name="Kawai M."/>
            <person name="Futagami T."/>
            <person name="Toyoda A."/>
            <person name="Takaki Y."/>
            <person name="Nishi S."/>
            <person name="Hori S."/>
            <person name="Arai W."/>
            <person name="Tsubouchi T."/>
            <person name="Morono Y."/>
            <person name="Uchiyama I."/>
            <person name="Ito T."/>
            <person name="Fujiyama A."/>
            <person name="Inagaki F."/>
            <person name="Takami H."/>
        </authorList>
    </citation>
    <scope>NUCLEOTIDE SEQUENCE</scope>
    <source>
        <strain evidence="1">Expedition CK06-06</strain>
    </source>
</reference>
<organism evidence="1">
    <name type="scientific">marine sediment metagenome</name>
    <dbReference type="NCBI Taxonomy" id="412755"/>
    <lineage>
        <taxon>unclassified sequences</taxon>
        <taxon>metagenomes</taxon>
        <taxon>ecological metagenomes</taxon>
    </lineage>
</organism>
<protein>
    <submittedName>
        <fullName evidence="1">Uncharacterized protein</fullName>
    </submittedName>
</protein>
<name>X1DH48_9ZZZZ</name>
<dbReference type="AlphaFoldDB" id="X1DH48"/>
<evidence type="ECO:0000313" key="1">
    <source>
        <dbReference type="EMBL" id="GAH04359.1"/>
    </source>
</evidence>